<reference evidence="3" key="1">
    <citation type="submission" date="2016-10" db="EMBL/GenBank/DDBJ databases">
        <authorList>
            <person name="Varghese N."/>
            <person name="Submissions S."/>
        </authorList>
    </citation>
    <scope>NUCLEOTIDE SEQUENCE [LARGE SCALE GENOMIC DNA]</scope>
    <source>
        <strain evidence="3">DSM 8344</strain>
    </source>
</reference>
<keyword evidence="3" id="KW-1185">Reference proteome</keyword>
<proteinExistence type="predicted"/>
<gene>
    <name evidence="2" type="ORF">SAMN05443529_10847</name>
</gene>
<protein>
    <submittedName>
        <fullName evidence="2">Uncharacterized protein</fullName>
    </submittedName>
</protein>
<keyword evidence="1" id="KW-0812">Transmembrane</keyword>
<name>A0A1G7YGP7_9FIRM</name>
<keyword evidence="1" id="KW-0472">Membrane</keyword>
<dbReference type="Proteomes" id="UP000198656">
    <property type="component" value="Unassembled WGS sequence"/>
</dbReference>
<dbReference type="EMBL" id="FNCP01000008">
    <property type="protein sequence ID" value="SDG95459.1"/>
    <property type="molecule type" value="Genomic_DNA"/>
</dbReference>
<organism evidence="2 3">
    <name type="scientific">Desulfosporosinus hippei DSM 8344</name>
    <dbReference type="NCBI Taxonomy" id="1121419"/>
    <lineage>
        <taxon>Bacteria</taxon>
        <taxon>Bacillati</taxon>
        <taxon>Bacillota</taxon>
        <taxon>Clostridia</taxon>
        <taxon>Eubacteriales</taxon>
        <taxon>Desulfitobacteriaceae</taxon>
        <taxon>Desulfosporosinus</taxon>
    </lineage>
</organism>
<keyword evidence="1" id="KW-1133">Transmembrane helix</keyword>
<evidence type="ECO:0000313" key="3">
    <source>
        <dbReference type="Proteomes" id="UP000198656"/>
    </source>
</evidence>
<evidence type="ECO:0000256" key="1">
    <source>
        <dbReference type="SAM" id="Phobius"/>
    </source>
</evidence>
<evidence type="ECO:0000313" key="2">
    <source>
        <dbReference type="EMBL" id="SDG95459.1"/>
    </source>
</evidence>
<feature type="transmembrane region" description="Helical" evidence="1">
    <location>
        <begin position="12"/>
        <end position="30"/>
    </location>
</feature>
<dbReference type="AlphaFoldDB" id="A0A1G7YGP7"/>
<accession>A0A1G7YGP7</accession>
<sequence>MEITTIVKDTPMLTMFGIIFIVVFDPTFVANKNNVHKSVSPWLWLTW</sequence>